<dbReference type="EMBL" id="OR482481">
    <property type="protein sequence ID" value="WMI35343.1"/>
    <property type="molecule type" value="Genomic_DNA"/>
</dbReference>
<dbReference type="PANTHER" id="PTHR39937:SF1">
    <property type="entry name" value="ATP SYNTHASE PROTEIN 8"/>
    <property type="match status" value="1"/>
</dbReference>
<dbReference type="InterPro" id="IPR001421">
    <property type="entry name" value="ATP8_metazoa"/>
</dbReference>
<evidence type="ECO:0000256" key="13">
    <source>
        <dbReference type="ARBA" id="ARBA00064647"/>
    </source>
</evidence>
<dbReference type="GO" id="GO:0045259">
    <property type="term" value="C:proton-transporting ATP synthase complex"/>
    <property type="evidence" value="ECO:0007669"/>
    <property type="project" value="UniProtKB-KW"/>
</dbReference>
<gene>
    <name evidence="16" type="primary">ATP8</name>
</gene>
<evidence type="ECO:0000256" key="12">
    <source>
        <dbReference type="ARBA" id="ARBA00053067"/>
    </source>
</evidence>
<evidence type="ECO:0000256" key="11">
    <source>
        <dbReference type="ARBA" id="ARBA00023310"/>
    </source>
</evidence>
<evidence type="ECO:0000256" key="10">
    <source>
        <dbReference type="ARBA" id="ARBA00023136"/>
    </source>
</evidence>
<organism evidence="16">
    <name type="scientific">Stephanolepis hispida</name>
    <name type="common">planehead filefish</name>
    <dbReference type="NCBI Taxonomy" id="2996723"/>
    <lineage>
        <taxon>Eukaryota</taxon>
        <taxon>Metazoa</taxon>
        <taxon>Chordata</taxon>
        <taxon>Craniata</taxon>
        <taxon>Vertebrata</taxon>
        <taxon>Euteleostomi</taxon>
        <taxon>Actinopterygii</taxon>
        <taxon>Neopterygii</taxon>
        <taxon>Teleostei</taxon>
        <taxon>Neoteleostei</taxon>
        <taxon>Acanthomorphata</taxon>
        <taxon>Eupercaria</taxon>
        <taxon>Tetraodontiformes</taxon>
        <taxon>Monacanthidae</taxon>
        <taxon>Stephanolepis</taxon>
    </lineage>
</organism>
<comment type="similarity">
    <text evidence="2 14">Belongs to the ATPase protein 8 family.</text>
</comment>
<evidence type="ECO:0000256" key="3">
    <source>
        <dbReference type="ARBA" id="ARBA00022448"/>
    </source>
</evidence>
<keyword evidence="11" id="KW-0066">ATP synthesis</keyword>
<evidence type="ECO:0000256" key="14">
    <source>
        <dbReference type="RuleBase" id="RU003661"/>
    </source>
</evidence>
<evidence type="ECO:0000256" key="5">
    <source>
        <dbReference type="ARBA" id="ARBA00022692"/>
    </source>
</evidence>
<keyword evidence="15" id="KW-0732">Signal</keyword>
<proteinExistence type="inferred from homology"/>
<dbReference type="GO" id="GO:0031966">
    <property type="term" value="C:mitochondrial membrane"/>
    <property type="evidence" value="ECO:0007669"/>
    <property type="project" value="UniProtKB-SubCell"/>
</dbReference>
<evidence type="ECO:0000256" key="9">
    <source>
        <dbReference type="ARBA" id="ARBA00023128"/>
    </source>
</evidence>
<accession>A0AA51GGL8</accession>
<geneLocation type="mitochondrion" evidence="16"/>
<evidence type="ECO:0000256" key="1">
    <source>
        <dbReference type="ARBA" id="ARBA00004304"/>
    </source>
</evidence>
<evidence type="ECO:0000256" key="6">
    <source>
        <dbReference type="ARBA" id="ARBA00022781"/>
    </source>
</evidence>
<dbReference type="GO" id="GO:0015986">
    <property type="term" value="P:proton motive force-driven ATP synthesis"/>
    <property type="evidence" value="ECO:0007669"/>
    <property type="project" value="InterPro"/>
</dbReference>
<dbReference type="CTD" id="4509"/>
<keyword evidence="6 14" id="KW-0375">Hydrogen ion transport</keyword>
<dbReference type="InterPro" id="IPR050635">
    <property type="entry name" value="ATPase_protein_8"/>
</dbReference>
<feature type="chain" id="PRO_5041412172" description="ATP synthase complex subunit 8" evidence="15">
    <location>
        <begin position="31"/>
        <end position="55"/>
    </location>
</feature>
<name>A0AA51GGL8_9TELE</name>
<dbReference type="AlphaFoldDB" id="A0AA51GGL8"/>
<evidence type="ECO:0000256" key="8">
    <source>
        <dbReference type="ARBA" id="ARBA00023065"/>
    </source>
</evidence>
<keyword evidence="7" id="KW-1133">Transmembrane helix</keyword>
<comment type="subunit">
    <text evidence="13">Component of the ATP synthase complex composed at least of ATP5F1A/subunit alpha, ATP5F1B/subunit beta, ATP5MC1/subunit c (homooctomer), MT-ATP6/subunit a, MT-ATP8/subunit 8, ATP5ME/subunit e, ATP5MF/subunit f, ATP5MG/subunit g, ATP5MK/subunit k, ATP5MJ/subunit j, ATP5F1C/subunit gamma, ATP5F1D/subunit delta, ATP5F1E/subunit epsilon, ATP5PF/subunit F6, ATP5PB/subunit b, ATP5PD/subunit d, ATP5PO/subunit OSCP. ATP synthase complex consists of a soluble F(1) head domain (subunits alpha(3) and beta(3)) - the catalytic core - and a membrane F(0) domain - the membrane proton channel (subunits c, a, 8, e, f, g, k and j). These two domains are linked by a central stalk (subunits gamma, delta, and epsilon) rotating inside the F1 region and a stationary peripheral stalk (subunits F6, b, d, and OSCP).</text>
</comment>
<keyword evidence="3 14" id="KW-0813">Transport</keyword>
<keyword evidence="8 14" id="KW-0406">Ion transport</keyword>
<keyword evidence="10" id="KW-0472">Membrane</keyword>
<evidence type="ECO:0000256" key="2">
    <source>
        <dbReference type="ARBA" id="ARBA00008892"/>
    </source>
</evidence>
<evidence type="ECO:0000256" key="15">
    <source>
        <dbReference type="SAM" id="SignalP"/>
    </source>
</evidence>
<dbReference type="Pfam" id="PF00895">
    <property type="entry name" value="ATP-synt_8"/>
    <property type="match status" value="1"/>
</dbReference>
<keyword evidence="9 14" id="KW-0496">Mitochondrion</keyword>
<evidence type="ECO:0000313" key="16">
    <source>
        <dbReference type="EMBL" id="WMI35343.1"/>
    </source>
</evidence>
<dbReference type="GeneID" id="84517800"/>
<comment type="subcellular location">
    <subcellularLocation>
        <location evidence="1 14">Mitochondrion membrane</location>
        <topology evidence="1 14">Single-pass membrane protein</topology>
    </subcellularLocation>
</comment>
<evidence type="ECO:0000256" key="4">
    <source>
        <dbReference type="ARBA" id="ARBA00022547"/>
    </source>
</evidence>
<evidence type="ECO:0000256" key="7">
    <source>
        <dbReference type="ARBA" id="ARBA00022989"/>
    </source>
</evidence>
<keyword evidence="4 14" id="KW-0138">CF(0)</keyword>
<dbReference type="GO" id="GO:0015078">
    <property type="term" value="F:proton transmembrane transporter activity"/>
    <property type="evidence" value="ECO:0007669"/>
    <property type="project" value="InterPro"/>
</dbReference>
<reference evidence="16" key="1">
    <citation type="submission" date="2023-08" db="EMBL/GenBank/DDBJ databases">
        <title>Mitochondrial Genomes of Fishes Derived by Genome Skimming.</title>
        <authorList>
            <person name="Bemis K."/>
            <person name="Collins A."/>
            <person name="Craine J.M."/>
            <person name="Hoban M."/>
            <person name="Leopold D.R."/>
            <person name="Meyer C."/>
            <person name="Murphy K.R."/>
            <person name="Pitassy D."/>
            <person name="Whitney J."/>
        </authorList>
    </citation>
    <scope>NUCLEOTIDE SEQUENCE</scope>
</reference>
<keyword evidence="5 14" id="KW-0812">Transmembrane</keyword>
<dbReference type="PANTHER" id="PTHR39937">
    <property type="entry name" value="ATP SYNTHASE PROTEIN 8"/>
    <property type="match status" value="1"/>
</dbReference>
<sequence>MPQLDPAPWLMILVLSWSILLTVIPPKVLSHTFPNTPNAQSAEKLETNPWTWLWH</sequence>
<dbReference type="EMBL" id="OR482489">
    <property type="protein sequence ID" value="WMI35447.1"/>
    <property type="molecule type" value="Genomic_DNA"/>
</dbReference>
<feature type="signal peptide" evidence="15">
    <location>
        <begin position="1"/>
        <end position="30"/>
    </location>
</feature>
<protein>
    <recommendedName>
        <fullName evidence="14">ATP synthase complex subunit 8</fullName>
    </recommendedName>
</protein>
<comment type="function">
    <text evidence="12">Subunit 8, of the mitochondrial membrane ATP synthase complex (F(1)F(0) ATP synthase or Complex V) that produces ATP from ADP in the presence of a proton gradient across the membrane which is generated by electron transport complexes of the respiratory chain. ATP synthase complex consist of a soluble F(1) head domain - the catalytic core - and a membrane F(1) domain - the membrane proton channel. These two domains are linked by a central stalk rotating inside the F(1) region and a stationary peripheral stalk. During catalysis, ATP synthesis in the catalytic domain of F(1) is coupled via a rotary mechanism of the central stalk subunits to proton translocation. In vivo, can only synthesize ATP although its ATP hydrolase activity can be activated artificially in vitro. Part of the complex F(0) domain.</text>
</comment>
<dbReference type="RefSeq" id="YP_010948250.1">
    <property type="nucleotide sequence ID" value="NC_082568.1"/>
</dbReference>